<dbReference type="Proteomes" id="UP000276133">
    <property type="component" value="Unassembled WGS sequence"/>
</dbReference>
<protein>
    <submittedName>
        <fullName evidence="1">Uncharacterized protein</fullName>
    </submittedName>
</protein>
<name>A0A3M7PVX2_BRAPC</name>
<accession>A0A3M7PVX2</accession>
<organism evidence="1 2">
    <name type="scientific">Brachionus plicatilis</name>
    <name type="common">Marine rotifer</name>
    <name type="synonym">Brachionus muelleri</name>
    <dbReference type="NCBI Taxonomy" id="10195"/>
    <lineage>
        <taxon>Eukaryota</taxon>
        <taxon>Metazoa</taxon>
        <taxon>Spiralia</taxon>
        <taxon>Gnathifera</taxon>
        <taxon>Rotifera</taxon>
        <taxon>Eurotatoria</taxon>
        <taxon>Monogononta</taxon>
        <taxon>Pseudotrocha</taxon>
        <taxon>Ploima</taxon>
        <taxon>Brachionidae</taxon>
        <taxon>Brachionus</taxon>
    </lineage>
</organism>
<keyword evidence="2" id="KW-1185">Reference proteome</keyword>
<evidence type="ECO:0000313" key="1">
    <source>
        <dbReference type="EMBL" id="RNA03342.1"/>
    </source>
</evidence>
<reference evidence="1 2" key="1">
    <citation type="journal article" date="2018" name="Sci. Rep.">
        <title>Genomic signatures of local adaptation to the degree of environmental predictability in rotifers.</title>
        <authorList>
            <person name="Franch-Gras L."/>
            <person name="Hahn C."/>
            <person name="Garcia-Roger E.M."/>
            <person name="Carmona M.J."/>
            <person name="Serra M."/>
            <person name="Gomez A."/>
        </authorList>
    </citation>
    <scope>NUCLEOTIDE SEQUENCE [LARGE SCALE GENOMIC DNA]</scope>
    <source>
        <strain evidence="1">HYR1</strain>
    </source>
</reference>
<evidence type="ECO:0000313" key="2">
    <source>
        <dbReference type="Proteomes" id="UP000276133"/>
    </source>
</evidence>
<sequence length="82" mass="9596">MIKNLNDVLETDNHILITRLIRKKLLFNLVSKKLALISKINLTKCLKFLAYKNKQWLKIALQQMWIFIASSSFLILSDLTYG</sequence>
<gene>
    <name evidence="1" type="ORF">BpHYR1_051355</name>
</gene>
<proteinExistence type="predicted"/>
<dbReference type="AlphaFoldDB" id="A0A3M7PVX2"/>
<dbReference type="EMBL" id="REGN01008532">
    <property type="protein sequence ID" value="RNA03342.1"/>
    <property type="molecule type" value="Genomic_DNA"/>
</dbReference>
<comment type="caution">
    <text evidence="1">The sequence shown here is derived from an EMBL/GenBank/DDBJ whole genome shotgun (WGS) entry which is preliminary data.</text>
</comment>